<proteinExistence type="predicted"/>
<protein>
    <submittedName>
        <fullName evidence="1">VrlE</fullName>
    </submittedName>
</protein>
<name>A0A2N5N3Y8_9BACL</name>
<dbReference type="EMBL" id="NFEZ01000004">
    <property type="protein sequence ID" value="PLT45041.1"/>
    <property type="molecule type" value="Genomic_DNA"/>
</dbReference>
<keyword evidence="2" id="KW-1185">Reference proteome</keyword>
<evidence type="ECO:0000313" key="2">
    <source>
        <dbReference type="Proteomes" id="UP000234789"/>
    </source>
</evidence>
<dbReference type="RefSeq" id="WP_164820183.1">
    <property type="nucleotide sequence ID" value="NZ_BIMM01000082.1"/>
</dbReference>
<gene>
    <name evidence="1" type="ORF">B8V81_3472</name>
</gene>
<sequence length="309" mass="33648">MRERNEWNVADGMEERWRELRFGLEIEFVGGEPERLELLPGWTMALDEKQIDGDGEASGSELQSPPLRWEQLDQAEAMLERLRRQGAQANWSCGLHVHVGLEPFGEAALPALLEAALSSQEALSSLLGTSPHRRFYAPPITAEMAEAFRASGDLAALRRSGRPQSHRCGINLRPWSEIGTVEIRYANGTLEAAEVRRVVELCLRFVDGACRGQRLPDEPAALAAALGAPSGGYPPRADPPRWHRERIALENALLPQLTAQAAELVPGGEIHHIVAADGGVMVAVEDEEGSLHRFRCALAAGGLEPLGDG</sequence>
<evidence type="ECO:0000313" key="1">
    <source>
        <dbReference type="EMBL" id="PLT45041.1"/>
    </source>
</evidence>
<comment type="caution">
    <text evidence="1">The sequence shown here is derived from an EMBL/GenBank/DDBJ whole genome shotgun (WGS) entry which is preliminary data.</text>
</comment>
<dbReference type="InterPro" id="IPR022025">
    <property type="entry name" value="Amidoligase_2"/>
</dbReference>
<reference evidence="1 2" key="1">
    <citation type="submission" date="2017-05" db="EMBL/GenBank/DDBJ databases">
        <title>Functional genome analysis of Paenibacillus pasadenensis strain R16: insights on endophytic life style and antifungal activity.</title>
        <authorList>
            <person name="Passera A."/>
            <person name="Marcolungo L."/>
            <person name="Casati P."/>
            <person name="Brasca M."/>
            <person name="Quaglino F."/>
            <person name="Delledonne M."/>
        </authorList>
    </citation>
    <scope>NUCLEOTIDE SEQUENCE [LARGE SCALE GENOMIC DNA]</scope>
    <source>
        <strain evidence="1 2">R16</strain>
    </source>
</reference>
<dbReference type="AlphaFoldDB" id="A0A2N5N3Y8"/>
<dbReference type="Proteomes" id="UP000234789">
    <property type="component" value="Unassembled WGS sequence"/>
</dbReference>
<dbReference type="Pfam" id="PF12224">
    <property type="entry name" value="Amidoligase_2"/>
    <property type="match status" value="1"/>
</dbReference>
<organism evidence="1 2">
    <name type="scientific">Paenibacillus pasadenensis</name>
    <dbReference type="NCBI Taxonomy" id="217090"/>
    <lineage>
        <taxon>Bacteria</taxon>
        <taxon>Bacillati</taxon>
        <taxon>Bacillota</taxon>
        <taxon>Bacilli</taxon>
        <taxon>Bacillales</taxon>
        <taxon>Paenibacillaceae</taxon>
        <taxon>Paenibacillus</taxon>
    </lineage>
</organism>
<accession>A0A2N5N3Y8</accession>